<feature type="compositionally biased region" description="Basic residues" evidence="4">
    <location>
        <begin position="465"/>
        <end position="491"/>
    </location>
</feature>
<dbReference type="PANTHER" id="PTHR42785:SF1">
    <property type="entry name" value="DNA TOPOISOMERASE"/>
    <property type="match status" value="1"/>
</dbReference>
<dbReference type="PANTHER" id="PTHR42785">
    <property type="entry name" value="DNA TOPOISOMERASE, TYPE IA, CORE"/>
    <property type="match status" value="1"/>
</dbReference>
<feature type="region of interest" description="Disordered" evidence="4">
    <location>
        <begin position="435"/>
        <end position="524"/>
    </location>
</feature>
<keyword evidence="3" id="KW-0413">Isomerase</keyword>
<dbReference type="GO" id="GO:0006265">
    <property type="term" value="P:DNA topological change"/>
    <property type="evidence" value="ECO:0007669"/>
    <property type="project" value="InterPro"/>
</dbReference>
<name>A0A4D4MTU2_STRAX</name>
<reference evidence="6 7" key="1">
    <citation type="submission" date="2019-04" db="EMBL/GenBank/DDBJ databases">
        <title>Draft genome sequences of Streptomyces avermitilis ATCC 31267.</title>
        <authorList>
            <person name="Komaki H."/>
            <person name="Tamura T."/>
            <person name="Hosoyama A."/>
        </authorList>
    </citation>
    <scope>NUCLEOTIDE SEQUENCE [LARGE SCALE GENOMIC DNA]</scope>
    <source>
        <strain evidence="6 7">ATCC 31267</strain>
    </source>
</reference>
<dbReference type="STRING" id="33903.AQJ43_27010"/>
<dbReference type="InterPro" id="IPR013824">
    <property type="entry name" value="Topo_IA_cen_sub1"/>
</dbReference>
<accession>A0A4D4MTU2</accession>
<dbReference type="Pfam" id="PF13368">
    <property type="entry name" value="Toprim_C_rpt"/>
    <property type="match status" value="4"/>
</dbReference>
<dbReference type="SMART" id="SM00437">
    <property type="entry name" value="TOP1Ac"/>
    <property type="match status" value="1"/>
</dbReference>
<proteinExistence type="predicted"/>
<evidence type="ECO:0000256" key="1">
    <source>
        <dbReference type="ARBA" id="ARBA00023029"/>
    </source>
</evidence>
<dbReference type="InterPro" id="IPR025589">
    <property type="entry name" value="Toprim_C_rpt"/>
</dbReference>
<evidence type="ECO:0000313" key="6">
    <source>
        <dbReference type="EMBL" id="GDY75116.1"/>
    </source>
</evidence>
<dbReference type="EMBL" id="BJHY01000001">
    <property type="protein sequence ID" value="GDY75116.1"/>
    <property type="molecule type" value="Genomic_DNA"/>
</dbReference>
<feature type="region of interest" description="Disordered" evidence="4">
    <location>
        <begin position="396"/>
        <end position="422"/>
    </location>
</feature>
<organism evidence="6 7">
    <name type="scientific">Streptomyces avermitilis</name>
    <dbReference type="NCBI Taxonomy" id="33903"/>
    <lineage>
        <taxon>Bacteria</taxon>
        <taxon>Bacillati</taxon>
        <taxon>Actinomycetota</taxon>
        <taxon>Actinomycetes</taxon>
        <taxon>Kitasatosporales</taxon>
        <taxon>Streptomycetaceae</taxon>
        <taxon>Streptomyces</taxon>
    </lineage>
</organism>
<evidence type="ECO:0000256" key="3">
    <source>
        <dbReference type="ARBA" id="ARBA00023235"/>
    </source>
</evidence>
<feature type="compositionally biased region" description="Low complexity" evidence="4">
    <location>
        <begin position="513"/>
        <end position="524"/>
    </location>
</feature>
<dbReference type="Gene3D" id="1.10.460.10">
    <property type="entry name" value="Topoisomerase I, domain 2"/>
    <property type="match status" value="1"/>
</dbReference>
<dbReference type="SUPFAM" id="SSF56712">
    <property type="entry name" value="Prokaryotic type I DNA topoisomerase"/>
    <property type="match status" value="1"/>
</dbReference>
<evidence type="ECO:0000313" key="7">
    <source>
        <dbReference type="Proteomes" id="UP000299211"/>
    </source>
</evidence>
<protein>
    <recommendedName>
        <fullName evidence="5">Topo IA-type catalytic domain-containing protein</fullName>
    </recommendedName>
</protein>
<sequence length="524" mass="56147">MKDATGNSVTVKIAGTAADGRDVEFSASGKTITFHGFLKAYVEGADDPNAELDDRERRLPQVGEGDPLSAEEISVDGHATKPPARYTEASLVKELEEREIGRPSTYASIIGTILDRGYVFKKGTALVPSFLSFAVVNLLEKHFGRLVDYDFTARMEDDLDRIARGEAQAVPWLKRFYFGEGAGTGGAADAGNGDGDHLGGLKELVTDLGAIDAREVSSFPVGNDIVLRVGRYGPYIERGEKDSENHQRADVPEDLAPDELTVDLAEELLAKPSGDFELGTDPATGHQIIARDGRYGPYVTEVLPEGTPKTGKNAVKPRTASLFKSMSLDTVTLDDALKLMSLPRVVGKDAEGVEITAQNGRYGPYLKKGTDSRSLQSEDQLFTITLQEALEIYSQPKQRGRAAAKPPLKELGEDPVSGKPVVVKDGRFGPYVTDGETNATLRSGDSVEEITPERGYELLAEKRAKAPAKKTAKKAPAKKAPAKKAPAKKTAAKTTAAKKTAAKKTTAKKTVAKKTTASKAAAED</sequence>
<feature type="domain" description="Topo IA-type catalytic" evidence="5">
    <location>
        <begin position="1"/>
        <end position="184"/>
    </location>
</feature>
<dbReference type="Pfam" id="PF01131">
    <property type="entry name" value="Topoisom_bac"/>
    <property type="match status" value="1"/>
</dbReference>
<dbReference type="Proteomes" id="UP000299211">
    <property type="component" value="Unassembled WGS sequence"/>
</dbReference>
<comment type="caution">
    <text evidence="6">The sequence shown here is derived from an EMBL/GenBank/DDBJ whole genome shotgun (WGS) entry which is preliminary data.</text>
</comment>
<dbReference type="GO" id="GO:0003917">
    <property type="term" value="F:DNA topoisomerase type I (single strand cut, ATP-independent) activity"/>
    <property type="evidence" value="ECO:0007669"/>
    <property type="project" value="InterPro"/>
</dbReference>
<dbReference type="PROSITE" id="PS52039">
    <property type="entry name" value="TOPO_IA_2"/>
    <property type="match status" value="1"/>
</dbReference>
<keyword evidence="2" id="KW-0238">DNA-binding</keyword>
<dbReference type="InterPro" id="IPR013497">
    <property type="entry name" value="Topo_IA_cen"/>
</dbReference>
<keyword evidence="1" id="KW-0799">Topoisomerase</keyword>
<dbReference type="Gene3D" id="2.70.20.10">
    <property type="entry name" value="Topoisomerase I, domain 3"/>
    <property type="match status" value="1"/>
</dbReference>
<feature type="compositionally biased region" description="Basic residues" evidence="4">
    <location>
        <begin position="500"/>
        <end position="512"/>
    </location>
</feature>
<evidence type="ECO:0000256" key="4">
    <source>
        <dbReference type="SAM" id="MobiDB-lite"/>
    </source>
</evidence>
<dbReference type="InterPro" id="IPR003602">
    <property type="entry name" value="Topo_IA_DNA-bd_dom"/>
</dbReference>
<gene>
    <name evidence="6" type="ORF">SAV31267_046010</name>
</gene>
<dbReference type="AlphaFoldDB" id="A0A4D4MTU2"/>
<dbReference type="InterPro" id="IPR000380">
    <property type="entry name" value="Topo_IA"/>
</dbReference>
<evidence type="ECO:0000256" key="2">
    <source>
        <dbReference type="ARBA" id="ARBA00023125"/>
    </source>
</evidence>
<feature type="compositionally biased region" description="Basic and acidic residues" evidence="4">
    <location>
        <begin position="451"/>
        <end position="464"/>
    </location>
</feature>
<dbReference type="GO" id="GO:0003677">
    <property type="term" value="F:DNA binding"/>
    <property type="evidence" value="ECO:0007669"/>
    <property type="project" value="UniProtKB-KW"/>
</dbReference>
<dbReference type="InterPro" id="IPR023405">
    <property type="entry name" value="Topo_IA_core_domain"/>
</dbReference>
<evidence type="ECO:0000259" key="5">
    <source>
        <dbReference type="PROSITE" id="PS52039"/>
    </source>
</evidence>
<dbReference type="InterPro" id="IPR013825">
    <property type="entry name" value="Topo_IA_cen_sub2"/>
</dbReference>